<accession>A0ACC1IKR0</accession>
<sequence length="326" mass="36914">MAERKVINKYFPPDFDPSKIPRLRQSKSQQTKVRLMAPFSMRCSTCGQWIGKGTKFNARKEAIEDAKFHSIQIFRFYIRCQKCASEITFKTDPENLNYEVERGAQRNFEPWREEKEINEEEERKKTEGEEGDPLRALENRTEESRREMEVMDALDEIRVMNARGERVGGEAAMEAVAERARGEEERRREEEEREDERLARMAFASDTGADANGDPVETGRSRRIKRAREEDAVRRERAIKRVATSVRAPTESRAPVIPLGLSKALLGIKRVRPRDNCVDAGVVAEEVECDSSVTGTETSKPAPTTLAGMLGAYGSGDSDDSDSDSE</sequence>
<reference evidence="1" key="1">
    <citation type="submission" date="2022-07" db="EMBL/GenBank/DDBJ databases">
        <title>Phylogenomic reconstructions and comparative analyses of Kickxellomycotina fungi.</title>
        <authorList>
            <person name="Reynolds N.K."/>
            <person name="Stajich J.E."/>
            <person name="Barry K."/>
            <person name="Grigoriev I.V."/>
            <person name="Crous P."/>
            <person name="Smith M.E."/>
        </authorList>
    </citation>
    <scope>NUCLEOTIDE SEQUENCE</scope>
    <source>
        <strain evidence="1">Benny 63K</strain>
    </source>
</reference>
<dbReference type="Proteomes" id="UP001150581">
    <property type="component" value="Unassembled WGS sequence"/>
</dbReference>
<comment type="caution">
    <text evidence="1">The sequence shown here is derived from an EMBL/GenBank/DDBJ whole genome shotgun (WGS) entry which is preliminary data.</text>
</comment>
<dbReference type="EMBL" id="JANBPG010000293">
    <property type="protein sequence ID" value="KAJ1897847.1"/>
    <property type="molecule type" value="Genomic_DNA"/>
</dbReference>
<keyword evidence="2" id="KW-1185">Reference proteome</keyword>
<name>A0ACC1IKR0_9FUNG</name>
<evidence type="ECO:0000313" key="2">
    <source>
        <dbReference type="Proteomes" id="UP001150581"/>
    </source>
</evidence>
<protein>
    <submittedName>
        <fullName evidence="1">Pre-mRNA-splicing factor cwf16</fullName>
    </submittedName>
</protein>
<proteinExistence type="predicted"/>
<gene>
    <name evidence="1" type="primary">cwf16_2</name>
    <name evidence="1" type="ORF">LPJ66_003121</name>
</gene>
<evidence type="ECO:0000313" key="1">
    <source>
        <dbReference type="EMBL" id="KAJ1897847.1"/>
    </source>
</evidence>
<organism evidence="1 2">
    <name type="scientific">Kickxella alabastrina</name>
    <dbReference type="NCBI Taxonomy" id="61397"/>
    <lineage>
        <taxon>Eukaryota</taxon>
        <taxon>Fungi</taxon>
        <taxon>Fungi incertae sedis</taxon>
        <taxon>Zoopagomycota</taxon>
        <taxon>Kickxellomycotina</taxon>
        <taxon>Kickxellomycetes</taxon>
        <taxon>Kickxellales</taxon>
        <taxon>Kickxellaceae</taxon>
        <taxon>Kickxella</taxon>
    </lineage>
</organism>